<dbReference type="GO" id="GO:0003916">
    <property type="term" value="F:DNA topoisomerase activity"/>
    <property type="evidence" value="ECO:0007669"/>
    <property type="project" value="InterPro"/>
</dbReference>
<dbReference type="GO" id="GO:0005694">
    <property type="term" value="C:chromosome"/>
    <property type="evidence" value="ECO:0007669"/>
    <property type="project" value="InterPro"/>
</dbReference>
<gene>
    <name evidence="3" type="ORF">MBHS_00269</name>
</gene>
<dbReference type="Gene3D" id="3.30.65.10">
    <property type="entry name" value="Bacterial Topoisomerase I, domain 1"/>
    <property type="match status" value="1"/>
</dbReference>
<feature type="domain" description="DNA topoisomerase type IA zn finger" evidence="1">
    <location>
        <begin position="167"/>
        <end position="199"/>
    </location>
</feature>
<dbReference type="Gene3D" id="3.40.1350.10">
    <property type="match status" value="1"/>
</dbReference>
<dbReference type="GO" id="GO:0015666">
    <property type="term" value="F:restriction endodeoxyribonuclease activity"/>
    <property type="evidence" value="ECO:0007669"/>
    <property type="project" value="TreeGrafter"/>
</dbReference>
<dbReference type="PANTHER" id="PTHR30015:SF7">
    <property type="entry name" value="TYPE IV METHYL-DIRECTED RESTRICTION ENZYME ECOKMRR"/>
    <property type="match status" value="1"/>
</dbReference>
<accession>A0A1H6F4D0</accession>
<dbReference type="PANTHER" id="PTHR30015">
    <property type="entry name" value="MRR RESTRICTION SYSTEM PROTEIN"/>
    <property type="match status" value="1"/>
</dbReference>
<sequence>MIQTTQKNNNDIEPKIVNKWSLELIREIEWKRFEILCKELLTYKNKNIIVALTNSGGDDGVDITLIHKEYKKLVSIAQCKSFYNKKVGVKYISEFTGVMLQKNIKKGYFMTSNEFTDEAISFAKSIDKLTIQLVTGVVIINIINNLPEDQQVKLLRKITRGDYKTPTCSSCDIKMVSRKGKNSEFWGCSHFPKCRITINKHYQKKLHVKNNIVMKQISTTALAKKLGIASKALFAYLLESGLIEKADKVWQLTTKGKHKGGDYKESKQYGKYIVWPEDINIEIVPQSPDNTQIPLVSTTTIGRQFELSPTKVNFILSELGWVKKGLKGWLITDQGKKQGGIQDEDNRSGVPYVRWPESITDAKSLKETVGHVKGTETVFSPVTQDIKEEVSFRDKFEAKHRSADGHFVRSKAEMLIDNWLYMAEIVHAYERKLPIEEDVYSDFYIPTGKVYIEYWGYENDPKYLVRKQKKIALYMKYGFNLIELQDKDVQNLDDILPRLLLKYGVQAY</sequence>
<dbReference type="InterPro" id="IPR007560">
    <property type="entry name" value="Restrct_endonuc_IV_Mrr"/>
</dbReference>
<evidence type="ECO:0000313" key="4">
    <source>
        <dbReference type="Proteomes" id="UP000236724"/>
    </source>
</evidence>
<evidence type="ECO:0000313" key="3">
    <source>
        <dbReference type="EMBL" id="SEH04423.1"/>
    </source>
</evidence>
<organism evidence="3 4">
    <name type="scientific">Candidatus Venteria ishoeyi</name>
    <dbReference type="NCBI Taxonomy" id="1899563"/>
    <lineage>
        <taxon>Bacteria</taxon>
        <taxon>Pseudomonadati</taxon>
        <taxon>Pseudomonadota</taxon>
        <taxon>Gammaproteobacteria</taxon>
        <taxon>Thiotrichales</taxon>
        <taxon>Thiotrichaceae</taxon>
        <taxon>Venteria</taxon>
    </lineage>
</organism>
<reference evidence="3 4" key="1">
    <citation type="submission" date="2016-10" db="EMBL/GenBank/DDBJ databases">
        <authorList>
            <person name="de Groot N.N."/>
        </authorList>
    </citation>
    <scope>NUCLEOTIDE SEQUENCE [LARGE SCALE GENOMIC DNA]</scope>
    <source>
        <strain evidence="3">MBHS1</strain>
    </source>
</reference>
<evidence type="ECO:0000259" key="1">
    <source>
        <dbReference type="Pfam" id="PF01396"/>
    </source>
</evidence>
<dbReference type="GO" id="GO:0006265">
    <property type="term" value="P:DNA topological change"/>
    <property type="evidence" value="ECO:0007669"/>
    <property type="project" value="InterPro"/>
</dbReference>
<name>A0A1H6F4D0_9GAMM</name>
<dbReference type="InterPro" id="IPR011335">
    <property type="entry name" value="Restrct_endonuc-II-like"/>
</dbReference>
<proteinExistence type="predicted"/>
<dbReference type="SUPFAM" id="SSF52980">
    <property type="entry name" value="Restriction endonuclease-like"/>
    <property type="match status" value="1"/>
</dbReference>
<evidence type="ECO:0000259" key="2">
    <source>
        <dbReference type="Pfam" id="PF04471"/>
    </source>
</evidence>
<keyword evidence="3" id="KW-0413">Isomerase</keyword>
<dbReference type="SUPFAM" id="SSF57783">
    <property type="entry name" value="Zinc beta-ribbon"/>
    <property type="match status" value="1"/>
</dbReference>
<dbReference type="InterPro" id="IPR011856">
    <property type="entry name" value="tRNA_endonuc-like_dom_sf"/>
</dbReference>
<dbReference type="AlphaFoldDB" id="A0A1H6F4D0"/>
<dbReference type="Gene3D" id="3.40.960.10">
    <property type="entry name" value="VSR Endonuclease"/>
    <property type="match status" value="1"/>
</dbReference>
<dbReference type="GO" id="GO:0009307">
    <property type="term" value="P:DNA restriction-modification system"/>
    <property type="evidence" value="ECO:0007669"/>
    <property type="project" value="InterPro"/>
</dbReference>
<feature type="domain" description="Restriction endonuclease type IV Mrr" evidence="2">
    <location>
        <begin position="25"/>
        <end position="142"/>
    </location>
</feature>
<keyword evidence="4" id="KW-1185">Reference proteome</keyword>
<dbReference type="Pfam" id="PF04471">
    <property type="entry name" value="Mrr_cat"/>
    <property type="match status" value="1"/>
</dbReference>
<dbReference type="Pfam" id="PF01396">
    <property type="entry name" value="Zn_ribbon_Top1"/>
    <property type="match status" value="1"/>
</dbReference>
<dbReference type="GO" id="GO:0003677">
    <property type="term" value="F:DNA binding"/>
    <property type="evidence" value="ECO:0007669"/>
    <property type="project" value="InterPro"/>
</dbReference>
<protein>
    <submittedName>
        <fullName evidence="3">DNA topoisomerase I</fullName>
    </submittedName>
</protein>
<dbReference type="InterPro" id="IPR052906">
    <property type="entry name" value="Type_IV_Methyl-Rstrct_Enzyme"/>
</dbReference>
<dbReference type="InterPro" id="IPR013498">
    <property type="entry name" value="Topo_IA_Znf"/>
</dbReference>
<dbReference type="EMBL" id="FMSV02000051">
    <property type="protein sequence ID" value="SEH04423.1"/>
    <property type="molecule type" value="Genomic_DNA"/>
</dbReference>
<dbReference type="Proteomes" id="UP000236724">
    <property type="component" value="Unassembled WGS sequence"/>
</dbReference>